<keyword evidence="9" id="KW-0067">ATP-binding</keyword>
<dbReference type="Gene3D" id="3.40.50.300">
    <property type="entry name" value="P-loop containing nucleotide triphosphate hydrolases"/>
    <property type="match status" value="2"/>
</dbReference>
<keyword evidence="4" id="KW-1003">Cell membrane</keyword>
<dbReference type="NCBIfam" id="NF009538">
    <property type="entry name" value="PRK12904.1"/>
    <property type="match status" value="1"/>
</dbReference>
<dbReference type="SUPFAM" id="SSF81767">
    <property type="entry name" value="Pre-protein crosslinking domain of SecA"/>
    <property type="match status" value="1"/>
</dbReference>
<dbReference type="GO" id="GO:0043952">
    <property type="term" value="P:protein transport by the Sec complex"/>
    <property type="evidence" value="ECO:0007669"/>
    <property type="project" value="TreeGrafter"/>
</dbReference>
<evidence type="ECO:0000256" key="13">
    <source>
        <dbReference type="ARBA" id="ARBA00023136"/>
    </source>
</evidence>
<comment type="similarity">
    <text evidence="2">Belongs to the SecA family.</text>
</comment>
<keyword evidence="13" id="KW-0472">Membrane</keyword>
<feature type="domain" description="SecA family profile" evidence="17">
    <location>
        <begin position="1"/>
        <end position="621"/>
    </location>
</feature>
<dbReference type="PANTHER" id="PTHR30612:SF0">
    <property type="entry name" value="CHLOROPLAST PROTEIN-TRANSPORTING ATPASE"/>
    <property type="match status" value="1"/>
</dbReference>
<evidence type="ECO:0000256" key="8">
    <source>
        <dbReference type="ARBA" id="ARBA00022833"/>
    </source>
</evidence>
<dbReference type="Gene3D" id="3.90.1440.10">
    <property type="entry name" value="SecA, preprotein cross-linking domain"/>
    <property type="match status" value="1"/>
</dbReference>
<dbReference type="GO" id="GO:0046872">
    <property type="term" value="F:metal ion binding"/>
    <property type="evidence" value="ECO:0007669"/>
    <property type="project" value="UniProtKB-KW"/>
</dbReference>
<evidence type="ECO:0000256" key="5">
    <source>
        <dbReference type="ARBA" id="ARBA00022490"/>
    </source>
</evidence>
<dbReference type="EMBL" id="UINC01002059">
    <property type="protein sequence ID" value="SUZ92440.1"/>
    <property type="molecule type" value="Genomic_DNA"/>
</dbReference>
<dbReference type="GO" id="GO:0005829">
    <property type="term" value="C:cytosol"/>
    <property type="evidence" value="ECO:0007669"/>
    <property type="project" value="TreeGrafter"/>
</dbReference>
<evidence type="ECO:0000256" key="7">
    <source>
        <dbReference type="ARBA" id="ARBA00022741"/>
    </source>
</evidence>
<feature type="compositionally biased region" description="Low complexity" evidence="14">
    <location>
        <begin position="868"/>
        <end position="880"/>
    </location>
</feature>
<dbReference type="FunFam" id="3.40.50.300:FF:000113">
    <property type="entry name" value="Preprotein translocase subunit SecA"/>
    <property type="match status" value="1"/>
</dbReference>
<dbReference type="SMART" id="SM00958">
    <property type="entry name" value="SecA_PP_bind"/>
    <property type="match status" value="1"/>
</dbReference>
<keyword evidence="6" id="KW-0479">Metal-binding</keyword>
<dbReference type="InterPro" id="IPR014001">
    <property type="entry name" value="Helicase_ATP-bd"/>
</dbReference>
<evidence type="ECO:0000256" key="3">
    <source>
        <dbReference type="ARBA" id="ARBA00022448"/>
    </source>
</evidence>
<dbReference type="PROSITE" id="PS51196">
    <property type="entry name" value="SECA_MOTOR_DEAD"/>
    <property type="match status" value="1"/>
</dbReference>
<dbReference type="InterPro" id="IPR044722">
    <property type="entry name" value="SecA_SF2_C"/>
</dbReference>
<keyword evidence="7" id="KW-0547">Nucleotide-binding</keyword>
<dbReference type="Gene3D" id="1.10.3060.10">
    <property type="entry name" value="Helical scaffold and wing domains of SecA"/>
    <property type="match status" value="1"/>
</dbReference>
<dbReference type="InterPro" id="IPR000185">
    <property type="entry name" value="SecA"/>
</dbReference>
<evidence type="ECO:0000256" key="12">
    <source>
        <dbReference type="ARBA" id="ARBA00023010"/>
    </source>
</evidence>
<dbReference type="CDD" id="cd17928">
    <property type="entry name" value="DEXDc_SecA"/>
    <property type="match status" value="1"/>
</dbReference>
<comment type="subcellular location">
    <subcellularLocation>
        <location evidence="1">Cell membrane</location>
        <topology evidence="1">Peripheral membrane protein</topology>
        <orientation evidence="1">Cytoplasmic side</orientation>
    </subcellularLocation>
</comment>
<dbReference type="GO" id="GO:0005886">
    <property type="term" value="C:plasma membrane"/>
    <property type="evidence" value="ECO:0007669"/>
    <property type="project" value="UniProtKB-SubCell"/>
</dbReference>
<dbReference type="PANTHER" id="PTHR30612">
    <property type="entry name" value="SECA INNER MEMBRANE COMPONENT OF SEC PROTEIN SECRETION SYSTEM"/>
    <property type="match status" value="1"/>
</dbReference>
<dbReference type="InterPro" id="IPR011130">
    <property type="entry name" value="SecA_preprotein_X-link_dom"/>
</dbReference>
<dbReference type="PRINTS" id="PR00906">
    <property type="entry name" value="SECA"/>
</dbReference>
<dbReference type="GO" id="GO:0006605">
    <property type="term" value="P:protein targeting"/>
    <property type="evidence" value="ECO:0007669"/>
    <property type="project" value="InterPro"/>
</dbReference>
<evidence type="ECO:0000259" key="17">
    <source>
        <dbReference type="PROSITE" id="PS51196"/>
    </source>
</evidence>
<evidence type="ECO:0000256" key="6">
    <source>
        <dbReference type="ARBA" id="ARBA00022723"/>
    </source>
</evidence>
<dbReference type="NCBIfam" id="TIGR00963">
    <property type="entry name" value="secA"/>
    <property type="match status" value="1"/>
</dbReference>
<dbReference type="PROSITE" id="PS01312">
    <property type="entry name" value="SECA"/>
    <property type="match status" value="1"/>
</dbReference>
<evidence type="ECO:0000256" key="4">
    <source>
        <dbReference type="ARBA" id="ARBA00022475"/>
    </source>
</evidence>
<keyword evidence="11" id="KW-1278">Translocase</keyword>
<dbReference type="InterPro" id="IPR027417">
    <property type="entry name" value="P-loop_NTPase"/>
</dbReference>
<dbReference type="InterPro" id="IPR011115">
    <property type="entry name" value="SecA_DEAD"/>
</dbReference>
<keyword evidence="5" id="KW-0963">Cytoplasm</keyword>
<dbReference type="Pfam" id="PF07516">
    <property type="entry name" value="SecA_SW"/>
    <property type="match status" value="1"/>
</dbReference>
<dbReference type="SMART" id="SM00957">
    <property type="entry name" value="SecA_DEAD"/>
    <property type="match status" value="1"/>
</dbReference>
<dbReference type="CDD" id="cd18803">
    <property type="entry name" value="SF2_C_secA"/>
    <property type="match status" value="1"/>
</dbReference>
<keyword evidence="10" id="KW-0653">Protein transport</keyword>
<dbReference type="GO" id="GO:0031522">
    <property type="term" value="C:cell envelope Sec protein transport complex"/>
    <property type="evidence" value="ECO:0007669"/>
    <property type="project" value="TreeGrafter"/>
</dbReference>
<protein>
    <submittedName>
        <fullName evidence="18">Uncharacterized protein</fullName>
    </submittedName>
</protein>
<evidence type="ECO:0000313" key="18">
    <source>
        <dbReference type="EMBL" id="SUZ92440.1"/>
    </source>
</evidence>
<keyword evidence="12" id="KW-0811">Translocation</keyword>
<dbReference type="InterPro" id="IPR001650">
    <property type="entry name" value="Helicase_C-like"/>
</dbReference>
<sequence>MNIFGKIFGSTNAKQLKKIEPFIKSINRLEDKFSKLSDSELKELREEFIQKHKTGESLDDLLSEAFAATREVAKRKLNLRHFDCQLLGGIALHNCQIAEMATGEGKTLVATLPAYLNSFTERKVVLVTVNDYLAKRDAEWMKPIYEGLGMKVSFVVSGQGMEERKSAYEADVIYATNNELGFDFLRNNMVITKEERVMTDFYFAIVDEVDSILIDEARTPLVISGAAEDTSKIYNQIARFIPELKEQVLSEDKEGNKEITEEGHFLIDEKSRQVELTELGHDHVEKLLQSADMLNDQKSLYSSTNLRLLHYIQSSLRAHFLFQKDVDYLVQENQIVLIDENTGRAMPGRRLGDGLHQAIEQKESVPIQMESQTLASCTFQNYFRQYEKLSGMTGTAITESQEFMEIYGLSVLEIPTNQPMIREDNNDLVYLTEKEKFEAVVKEIEEYRNKGNPVLVGTASLESSEVISNLLKLENINHEVLNAKNHAREAEIIAQAGQSGIVTIATNMAGRGTDIVLGGNWEAKLQKQESGNNTSKENLFLDWQERNKKVIDCGGLHVIGTERNESRRIDNQLRGRSGRQGDPGSSRFYLSLEDSLMRIFAKDQIKNMMQGLGLEDGESIEHRMLSGAIERAQKRVEGRNFDIRKMLLEYDDMANEQRQIIYSQRNSVLESEDISELLDSMRQTVIENEVSTFIPEQSPEQQWDIKGLEASIHHNFGLQIPVKGWLEKDSNMNEQDITEKIHSAATASYKAKGNSIGPVMRDFEKQILLQIIDNAWKEHLGSVDYLRQGIGLRGYGSRNPKLEFRRESFGLFEELLENIRIEATRFLARVEIELDAPEELERIQKLGRKKTVEHQNSESAFTAEEVESSTQQQNPNQPEQGNRRLRRYEAKMARKGNKK</sequence>
<gene>
    <name evidence="18" type="ORF">METZ01_LOCUS45294</name>
</gene>
<keyword evidence="3" id="KW-0813">Transport</keyword>
<dbReference type="PROSITE" id="PS51192">
    <property type="entry name" value="HELICASE_ATP_BIND_1"/>
    <property type="match status" value="1"/>
</dbReference>
<reference evidence="18" key="1">
    <citation type="submission" date="2018-05" db="EMBL/GenBank/DDBJ databases">
        <authorList>
            <person name="Lanie J.A."/>
            <person name="Ng W.-L."/>
            <person name="Kazmierczak K.M."/>
            <person name="Andrzejewski T.M."/>
            <person name="Davidsen T.M."/>
            <person name="Wayne K.J."/>
            <person name="Tettelin H."/>
            <person name="Glass J.I."/>
            <person name="Rusch D."/>
            <person name="Podicherti R."/>
            <person name="Tsui H.-C.T."/>
            <person name="Winkler M.E."/>
        </authorList>
    </citation>
    <scope>NUCLEOTIDE SEQUENCE</scope>
</reference>
<evidence type="ECO:0000259" key="15">
    <source>
        <dbReference type="PROSITE" id="PS51192"/>
    </source>
</evidence>
<feature type="region of interest" description="Disordered" evidence="14">
    <location>
        <begin position="848"/>
        <end position="899"/>
    </location>
</feature>
<dbReference type="InterPro" id="IPR036670">
    <property type="entry name" value="SecA_X-link_sf"/>
</dbReference>
<dbReference type="GO" id="GO:0017038">
    <property type="term" value="P:protein import"/>
    <property type="evidence" value="ECO:0007669"/>
    <property type="project" value="InterPro"/>
</dbReference>
<keyword evidence="8" id="KW-0862">Zinc</keyword>
<dbReference type="Pfam" id="PF21090">
    <property type="entry name" value="P-loop_SecA"/>
    <property type="match status" value="1"/>
</dbReference>
<dbReference type="AlphaFoldDB" id="A0A381RKS0"/>
<dbReference type="InterPro" id="IPR014018">
    <property type="entry name" value="SecA_motor_DEAD"/>
</dbReference>
<evidence type="ECO:0000256" key="9">
    <source>
        <dbReference type="ARBA" id="ARBA00022840"/>
    </source>
</evidence>
<dbReference type="InterPro" id="IPR011116">
    <property type="entry name" value="SecA_Wing/Scaffold"/>
</dbReference>
<dbReference type="Pfam" id="PF07517">
    <property type="entry name" value="SecA_DEAD"/>
    <property type="match status" value="1"/>
</dbReference>
<dbReference type="SUPFAM" id="SSF81886">
    <property type="entry name" value="Helical scaffold and wing domains of SecA"/>
    <property type="match status" value="1"/>
</dbReference>
<dbReference type="InterPro" id="IPR020937">
    <property type="entry name" value="SecA_CS"/>
</dbReference>
<evidence type="ECO:0000256" key="2">
    <source>
        <dbReference type="ARBA" id="ARBA00007650"/>
    </source>
</evidence>
<dbReference type="GO" id="GO:0006886">
    <property type="term" value="P:intracellular protein transport"/>
    <property type="evidence" value="ECO:0007669"/>
    <property type="project" value="InterPro"/>
</dbReference>
<dbReference type="InterPro" id="IPR036266">
    <property type="entry name" value="SecA_Wing/Scaffold_sf"/>
</dbReference>
<proteinExistence type="inferred from homology"/>
<evidence type="ECO:0000256" key="1">
    <source>
        <dbReference type="ARBA" id="ARBA00004413"/>
    </source>
</evidence>
<feature type="domain" description="Helicase C-terminal" evidence="16">
    <location>
        <begin position="436"/>
        <end position="647"/>
    </location>
</feature>
<evidence type="ECO:0000256" key="11">
    <source>
        <dbReference type="ARBA" id="ARBA00022967"/>
    </source>
</evidence>
<dbReference type="PROSITE" id="PS51194">
    <property type="entry name" value="HELICASE_CTER"/>
    <property type="match status" value="1"/>
</dbReference>
<dbReference type="HAMAP" id="MF_01382">
    <property type="entry name" value="SecA"/>
    <property type="match status" value="1"/>
</dbReference>
<dbReference type="Pfam" id="PF01043">
    <property type="entry name" value="SecA_PP_bind"/>
    <property type="match status" value="1"/>
</dbReference>
<organism evidence="18">
    <name type="scientific">marine metagenome</name>
    <dbReference type="NCBI Taxonomy" id="408172"/>
    <lineage>
        <taxon>unclassified sequences</taxon>
        <taxon>metagenomes</taxon>
        <taxon>ecological metagenomes</taxon>
    </lineage>
</organism>
<dbReference type="FunFam" id="1.10.3060.10:FF:000003">
    <property type="entry name" value="Protein translocase subunit SecA"/>
    <property type="match status" value="1"/>
</dbReference>
<evidence type="ECO:0000259" key="16">
    <source>
        <dbReference type="PROSITE" id="PS51194"/>
    </source>
</evidence>
<name>A0A381RKS0_9ZZZZ</name>
<feature type="domain" description="Helicase ATP-binding" evidence="15">
    <location>
        <begin position="87"/>
        <end position="245"/>
    </location>
</feature>
<evidence type="ECO:0000256" key="10">
    <source>
        <dbReference type="ARBA" id="ARBA00022927"/>
    </source>
</evidence>
<accession>A0A381RKS0</accession>
<evidence type="ECO:0000256" key="14">
    <source>
        <dbReference type="SAM" id="MobiDB-lite"/>
    </source>
</evidence>
<dbReference type="SUPFAM" id="SSF52540">
    <property type="entry name" value="P-loop containing nucleoside triphosphate hydrolases"/>
    <property type="match status" value="2"/>
</dbReference>
<dbReference type="GO" id="GO:0005524">
    <property type="term" value="F:ATP binding"/>
    <property type="evidence" value="ECO:0007669"/>
    <property type="project" value="UniProtKB-KW"/>
</dbReference>
<dbReference type="FunFam" id="3.90.1440.10:FF:000001">
    <property type="entry name" value="Preprotein translocase subunit SecA"/>
    <property type="match status" value="1"/>
</dbReference>